<reference evidence="2 3" key="1">
    <citation type="journal article" date="2019" name="Commun. Biol.">
        <title>The bagworm genome reveals a unique fibroin gene that provides high tensile strength.</title>
        <authorList>
            <person name="Kono N."/>
            <person name="Nakamura H."/>
            <person name="Ohtoshi R."/>
            <person name="Tomita M."/>
            <person name="Numata K."/>
            <person name="Arakawa K."/>
        </authorList>
    </citation>
    <scope>NUCLEOTIDE SEQUENCE [LARGE SCALE GENOMIC DNA]</scope>
</reference>
<accession>A0A4C1STL7</accession>
<dbReference type="SUPFAM" id="SSF55486">
    <property type="entry name" value="Metalloproteases ('zincins'), catalytic domain"/>
    <property type="match status" value="1"/>
</dbReference>
<dbReference type="PRINTS" id="PR00786">
    <property type="entry name" value="NEPRILYSIN"/>
</dbReference>
<gene>
    <name evidence="2" type="primary">Nep4</name>
    <name evidence="2" type="ORF">EVAR_70693_1</name>
</gene>
<evidence type="ECO:0000313" key="3">
    <source>
        <dbReference type="Proteomes" id="UP000299102"/>
    </source>
</evidence>
<feature type="domain" description="Peptidase M13 C-terminal" evidence="1">
    <location>
        <begin position="50"/>
        <end position="218"/>
    </location>
</feature>
<dbReference type="EMBL" id="BGZK01007777">
    <property type="protein sequence ID" value="GBP05519.1"/>
    <property type="molecule type" value="Genomic_DNA"/>
</dbReference>
<evidence type="ECO:0000259" key="1">
    <source>
        <dbReference type="Pfam" id="PF01431"/>
    </source>
</evidence>
<proteinExistence type="predicted"/>
<dbReference type="InterPro" id="IPR024079">
    <property type="entry name" value="MetalloPept_cat_dom_sf"/>
</dbReference>
<dbReference type="Pfam" id="PF01431">
    <property type="entry name" value="Peptidase_M13"/>
    <property type="match status" value="1"/>
</dbReference>
<dbReference type="OrthoDB" id="6475849at2759"/>
<dbReference type="InterPro" id="IPR000718">
    <property type="entry name" value="Peptidase_M13"/>
</dbReference>
<dbReference type="GO" id="GO:0004222">
    <property type="term" value="F:metalloendopeptidase activity"/>
    <property type="evidence" value="ECO:0007669"/>
    <property type="project" value="InterPro"/>
</dbReference>
<comment type="caution">
    <text evidence="2">The sequence shown here is derived from an EMBL/GenBank/DDBJ whole genome shotgun (WGS) entry which is preliminary data.</text>
</comment>
<dbReference type="AlphaFoldDB" id="A0A4C1STL7"/>
<dbReference type="Proteomes" id="UP000299102">
    <property type="component" value="Unassembled WGS sequence"/>
</dbReference>
<sequence>MSPIILAKNSEMRNYMNQRQRVAKFLDILLNQKKLELPIHALSHSPAFINSENLITIPVPLLQPNYLWSDYYPGALKFATLGFLLAHEVIHGFDDMDKQYDENGNELESWWDEKSIIAFKRKKSCFKAQYSHYRFHGKYLPPTDFQAENIADNGAIQVAFKSYIHWLNSQTLENLDELLPHIELNNRKLFFLSYAQFFCTDMDEDLKDKVSLLDVHAPHV</sequence>
<dbReference type="PANTHER" id="PTHR11733:SF238">
    <property type="entry name" value="FI07649P-RELATED"/>
    <property type="match status" value="1"/>
</dbReference>
<dbReference type="PANTHER" id="PTHR11733">
    <property type="entry name" value="ZINC METALLOPROTEASE FAMILY M13 NEPRILYSIN-RELATED"/>
    <property type="match status" value="1"/>
</dbReference>
<dbReference type="Gene3D" id="3.40.390.10">
    <property type="entry name" value="Collagenase (Catalytic Domain)"/>
    <property type="match status" value="1"/>
</dbReference>
<dbReference type="InterPro" id="IPR018497">
    <property type="entry name" value="Peptidase_M13_C"/>
</dbReference>
<dbReference type="GO" id="GO:0016485">
    <property type="term" value="P:protein processing"/>
    <property type="evidence" value="ECO:0007669"/>
    <property type="project" value="TreeGrafter"/>
</dbReference>
<dbReference type="STRING" id="151549.A0A4C1STL7"/>
<name>A0A4C1STL7_EUMVA</name>
<dbReference type="PROSITE" id="PS51885">
    <property type="entry name" value="NEPRILYSIN"/>
    <property type="match status" value="1"/>
</dbReference>
<keyword evidence="3" id="KW-1185">Reference proteome</keyword>
<protein>
    <submittedName>
        <fullName evidence="2">Neprilysin-4</fullName>
    </submittedName>
</protein>
<evidence type="ECO:0000313" key="2">
    <source>
        <dbReference type="EMBL" id="GBP05519.1"/>
    </source>
</evidence>
<organism evidence="2 3">
    <name type="scientific">Eumeta variegata</name>
    <name type="common">Bagworm moth</name>
    <name type="synonym">Eumeta japonica</name>
    <dbReference type="NCBI Taxonomy" id="151549"/>
    <lineage>
        <taxon>Eukaryota</taxon>
        <taxon>Metazoa</taxon>
        <taxon>Ecdysozoa</taxon>
        <taxon>Arthropoda</taxon>
        <taxon>Hexapoda</taxon>
        <taxon>Insecta</taxon>
        <taxon>Pterygota</taxon>
        <taxon>Neoptera</taxon>
        <taxon>Endopterygota</taxon>
        <taxon>Lepidoptera</taxon>
        <taxon>Glossata</taxon>
        <taxon>Ditrysia</taxon>
        <taxon>Tineoidea</taxon>
        <taxon>Psychidae</taxon>
        <taxon>Oiketicinae</taxon>
        <taxon>Eumeta</taxon>
    </lineage>
</organism>
<dbReference type="GO" id="GO:0005886">
    <property type="term" value="C:plasma membrane"/>
    <property type="evidence" value="ECO:0007669"/>
    <property type="project" value="TreeGrafter"/>
</dbReference>